<accession>A0A0T9LR92</accession>
<protein>
    <submittedName>
        <fullName evidence="1">Uncharacterized protein</fullName>
    </submittedName>
</protein>
<evidence type="ECO:0000313" key="2">
    <source>
        <dbReference type="Proteomes" id="UP000045824"/>
    </source>
</evidence>
<dbReference type="AlphaFoldDB" id="A0A0T9LR92"/>
<proteinExistence type="predicted"/>
<reference evidence="1 2" key="1">
    <citation type="submission" date="2015-03" db="EMBL/GenBank/DDBJ databases">
        <authorList>
            <person name="Murphy D."/>
        </authorList>
    </citation>
    <scope>NUCLEOTIDE SEQUENCE [LARGE SCALE GENOMIC DNA]</scope>
    <source>
        <strain evidence="1 2">FCF326</strain>
    </source>
</reference>
<sequence length="63" mass="7087">MTALYTLLNRSRSCCELLSQSLTYVSDWGIYHIKTVSSYRGCVNHVFPDHDKSTVAAGWSPGY</sequence>
<organism evidence="1 2">
    <name type="scientific">Yersinia kristensenii</name>
    <dbReference type="NCBI Taxonomy" id="28152"/>
    <lineage>
        <taxon>Bacteria</taxon>
        <taxon>Pseudomonadati</taxon>
        <taxon>Pseudomonadota</taxon>
        <taxon>Gammaproteobacteria</taxon>
        <taxon>Enterobacterales</taxon>
        <taxon>Yersiniaceae</taxon>
        <taxon>Yersinia</taxon>
    </lineage>
</organism>
<evidence type="ECO:0000313" key="1">
    <source>
        <dbReference type="EMBL" id="CNF17057.1"/>
    </source>
</evidence>
<name>A0A0T9LR92_YERKR</name>
<dbReference type="Proteomes" id="UP000045824">
    <property type="component" value="Unassembled WGS sequence"/>
</dbReference>
<gene>
    <name evidence="1" type="ORF">ERS008491_03213</name>
</gene>
<dbReference type="EMBL" id="CPYI01000014">
    <property type="protein sequence ID" value="CNF17057.1"/>
    <property type="molecule type" value="Genomic_DNA"/>
</dbReference>